<dbReference type="PANTHER" id="PTHR13085">
    <property type="entry name" value="MICROSOMAL SIGNAL PEPTIDASE 25 KDA SUBUNIT"/>
    <property type="match status" value="1"/>
</dbReference>
<keyword evidence="5" id="KW-0256">Endoplasmic reticulum</keyword>
<protein>
    <recommendedName>
        <fullName evidence="3">Signal peptidase complex subunit 2</fullName>
    </recommendedName>
</protein>
<keyword evidence="6 9" id="KW-1133">Transmembrane helix</keyword>
<evidence type="ECO:0000313" key="10">
    <source>
        <dbReference type="EMBL" id="THG94321.1"/>
    </source>
</evidence>
<evidence type="ECO:0000256" key="4">
    <source>
        <dbReference type="ARBA" id="ARBA00022692"/>
    </source>
</evidence>
<name>A0A4S4K8T2_9APHY</name>
<comment type="function">
    <text evidence="8">Component of the signal peptidase complex (SPC) which catalyzes the cleavage of N-terminal signal sequences from nascent proteins as they are translocated into the lumen of the endoplasmic reticulum. Enhances the enzymatic activity of SPC and facilitates the interactions between different components of the translocation site.</text>
</comment>
<evidence type="ECO:0000256" key="9">
    <source>
        <dbReference type="SAM" id="Phobius"/>
    </source>
</evidence>
<dbReference type="GO" id="GO:0006465">
    <property type="term" value="P:signal peptide processing"/>
    <property type="evidence" value="ECO:0007669"/>
    <property type="project" value="InterPro"/>
</dbReference>
<evidence type="ECO:0000256" key="6">
    <source>
        <dbReference type="ARBA" id="ARBA00022989"/>
    </source>
</evidence>
<comment type="similarity">
    <text evidence="2">Belongs to the SPCS2 family.</text>
</comment>
<evidence type="ECO:0000256" key="8">
    <source>
        <dbReference type="ARBA" id="ARBA00045608"/>
    </source>
</evidence>
<reference evidence="10 11" key="1">
    <citation type="submission" date="2019-02" db="EMBL/GenBank/DDBJ databases">
        <title>Genome sequencing of the rare red list fungi Phlebia centrifuga.</title>
        <authorList>
            <person name="Buettner E."/>
            <person name="Kellner H."/>
        </authorList>
    </citation>
    <scope>NUCLEOTIDE SEQUENCE [LARGE SCALE GENOMIC DNA]</scope>
    <source>
        <strain evidence="10 11">DSM 108282</strain>
    </source>
</reference>
<evidence type="ECO:0000256" key="3">
    <source>
        <dbReference type="ARBA" id="ARBA00017057"/>
    </source>
</evidence>
<dbReference type="PANTHER" id="PTHR13085:SF0">
    <property type="entry name" value="SIGNAL PEPTIDASE COMPLEX SUBUNIT 2"/>
    <property type="match status" value="1"/>
</dbReference>
<keyword evidence="7 9" id="KW-0472">Membrane</keyword>
<sequence length="268" mass="30370">MWASILTWPRYNFPYDLPVHASTLPAQLPRYYRTPYAIIYHLAHLSDLHKISYPCQLEEEEAQAHKSREKTVTRTQREEVKVNNASVTEMKHACDDALKRFLSRPELFKQIYTHTDVRLALGWASVFVAGGTGLYGWKIEFEKSKPVVWTGLILYIILTVLQALYSYFIEGDIVFVGKRKTLDKRIVTERITISSTSTPSKPTSPPAYALTFSFVRSTSGGKSLLSKGRTSQQNGYNAFFDEKGVLDQEVFERWVGGAVAGVMEGKSD</sequence>
<comment type="caution">
    <text evidence="10">The sequence shown here is derived from an EMBL/GenBank/DDBJ whole genome shotgun (WGS) entry which is preliminary data.</text>
</comment>
<keyword evidence="4 9" id="KW-0812">Transmembrane</keyword>
<evidence type="ECO:0000313" key="11">
    <source>
        <dbReference type="Proteomes" id="UP000309038"/>
    </source>
</evidence>
<dbReference type="Proteomes" id="UP000309038">
    <property type="component" value="Unassembled WGS sequence"/>
</dbReference>
<evidence type="ECO:0000256" key="5">
    <source>
        <dbReference type="ARBA" id="ARBA00022824"/>
    </source>
</evidence>
<dbReference type="GO" id="GO:0045047">
    <property type="term" value="P:protein targeting to ER"/>
    <property type="evidence" value="ECO:0007669"/>
    <property type="project" value="TreeGrafter"/>
</dbReference>
<accession>A0A4S4K8T2</accession>
<dbReference type="EMBL" id="SGPJ01000466">
    <property type="protein sequence ID" value="THG94321.1"/>
    <property type="molecule type" value="Genomic_DNA"/>
</dbReference>
<dbReference type="AlphaFoldDB" id="A0A4S4K8T2"/>
<evidence type="ECO:0000256" key="2">
    <source>
        <dbReference type="ARBA" id="ARBA00007324"/>
    </source>
</evidence>
<dbReference type="InterPro" id="IPR009582">
    <property type="entry name" value="Spc2/SPCS2"/>
</dbReference>
<feature type="transmembrane region" description="Helical" evidence="9">
    <location>
        <begin position="119"/>
        <end position="137"/>
    </location>
</feature>
<comment type="subcellular location">
    <subcellularLocation>
        <location evidence="1">Endoplasmic reticulum membrane</location>
        <topology evidence="1">Multi-pass membrane protein</topology>
    </subcellularLocation>
</comment>
<organism evidence="10 11">
    <name type="scientific">Hermanssonia centrifuga</name>
    <dbReference type="NCBI Taxonomy" id="98765"/>
    <lineage>
        <taxon>Eukaryota</taxon>
        <taxon>Fungi</taxon>
        <taxon>Dikarya</taxon>
        <taxon>Basidiomycota</taxon>
        <taxon>Agaricomycotina</taxon>
        <taxon>Agaricomycetes</taxon>
        <taxon>Polyporales</taxon>
        <taxon>Meruliaceae</taxon>
        <taxon>Hermanssonia</taxon>
    </lineage>
</organism>
<proteinExistence type="inferred from homology"/>
<gene>
    <name evidence="10" type="ORF">EW026_g7131</name>
</gene>
<dbReference type="Pfam" id="PF06703">
    <property type="entry name" value="SPC25"/>
    <property type="match status" value="1"/>
</dbReference>
<feature type="transmembrane region" description="Helical" evidence="9">
    <location>
        <begin position="149"/>
        <end position="169"/>
    </location>
</feature>
<keyword evidence="11" id="KW-1185">Reference proteome</keyword>
<evidence type="ECO:0000256" key="1">
    <source>
        <dbReference type="ARBA" id="ARBA00004477"/>
    </source>
</evidence>
<dbReference type="GO" id="GO:0005787">
    <property type="term" value="C:signal peptidase complex"/>
    <property type="evidence" value="ECO:0007669"/>
    <property type="project" value="InterPro"/>
</dbReference>
<evidence type="ECO:0000256" key="7">
    <source>
        <dbReference type="ARBA" id="ARBA00023136"/>
    </source>
</evidence>